<evidence type="ECO:0000313" key="2">
    <source>
        <dbReference type="EMBL" id="CAI9946369.1"/>
    </source>
</evidence>
<proteinExistence type="predicted"/>
<reference evidence="4 6" key="2">
    <citation type="submission" date="2024-07" db="EMBL/GenBank/DDBJ databases">
        <authorList>
            <person name="Akdeniz Z."/>
        </authorList>
    </citation>
    <scope>NUCLEOTIDE SEQUENCE [LARGE SCALE GENOMIC DNA]</scope>
</reference>
<accession>A0AA86Q5Q8</accession>
<dbReference type="SUPFAM" id="SSF48371">
    <property type="entry name" value="ARM repeat"/>
    <property type="match status" value="1"/>
</dbReference>
<dbReference type="AlphaFoldDB" id="A0AA86Q5Q8"/>
<evidence type="ECO:0000313" key="5">
    <source>
        <dbReference type="EMBL" id="CAL6102948.1"/>
    </source>
</evidence>
<dbReference type="GO" id="GO:0016939">
    <property type="term" value="C:kinesin II complex"/>
    <property type="evidence" value="ECO:0007669"/>
    <property type="project" value="TreeGrafter"/>
</dbReference>
<dbReference type="InterPro" id="IPR016024">
    <property type="entry name" value="ARM-type_fold"/>
</dbReference>
<dbReference type="SMART" id="SM01297">
    <property type="entry name" value="KAP"/>
    <property type="match status" value="1"/>
</dbReference>
<keyword evidence="6" id="KW-1185">Reference proteome</keyword>
<dbReference type="PANTHER" id="PTHR15605">
    <property type="entry name" value="KINESIN-ASSOCIATED PROTEINS"/>
    <property type="match status" value="1"/>
</dbReference>
<dbReference type="EMBL" id="CATOUU010001175">
    <property type="protein sequence ID" value="CAI9976897.1"/>
    <property type="molecule type" value="Genomic_DNA"/>
</dbReference>
<protein>
    <submittedName>
        <fullName evidence="2">Kinesin-associated protein</fullName>
    </submittedName>
    <submittedName>
        <fullName evidence="4">Kinesin-associated_protein</fullName>
    </submittedName>
</protein>
<dbReference type="GO" id="GO:0044782">
    <property type="term" value="P:cilium organization"/>
    <property type="evidence" value="ECO:0007669"/>
    <property type="project" value="TreeGrafter"/>
</dbReference>
<feature type="region of interest" description="Disordered" evidence="1">
    <location>
        <begin position="699"/>
        <end position="763"/>
    </location>
</feature>
<evidence type="ECO:0000313" key="4">
    <source>
        <dbReference type="EMBL" id="CAL6021498.1"/>
    </source>
</evidence>
<organism evidence="2">
    <name type="scientific">Hexamita inflata</name>
    <dbReference type="NCBI Taxonomy" id="28002"/>
    <lineage>
        <taxon>Eukaryota</taxon>
        <taxon>Metamonada</taxon>
        <taxon>Diplomonadida</taxon>
        <taxon>Hexamitidae</taxon>
        <taxon>Hexamitinae</taxon>
        <taxon>Hexamita</taxon>
    </lineage>
</organism>
<dbReference type="InterPro" id="IPR011989">
    <property type="entry name" value="ARM-like"/>
</dbReference>
<feature type="compositionally biased region" description="Basic and acidic residues" evidence="1">
    <location>
        <begin position="700"/>
        <end position="717"/>
    </location>
</feature>
<dbReference type="GO" id="GO:0005930">
    <property type="term" value="C:axoneme"/>
    <property type="evidence" value="ECO:0007669"/>
    <property type="project" value="TreeGrafter"/>
</dbReference>
<evidence type="ECO:0000313" key="6">
    <source>
        <dbReference type="Proteomes" id="UP001642409"/>
    </source>
</evidence>
<dbReference type="GO" id="GO:0035869">
    <property type="term" value="C:ciliary transition zone"/>
    <property type="evidence" value="ECO:0007669"/>
    <property type="project" value="TreeGrafter"/>
</dbReference>
<dbReference type="EMBL" id="CATOUU010000762">
    <property type="protein sequence ID" value="CAI9946369.1"/>
    <property type="molecule type" value="Genomic_DNA"/>
</dbReference>
<dbReference type="PANTHER" id="PTHR15605:SF2">
    <property type="entry name" value="KINESIN-ASSOCIATED PROTEIN 3"/>
    <property type="match status" value="1"/>
</dbReference>
<dbReference type="Gene3D" id="1.25.10.10">
    <property type="entry name" value="Leucine-rich Repeat Variant"/>
    <property type="match status" value="1"/>
</dbReference>
<dbReference type="GO" id="GO:0007018">
    <property type="term" value="P:microtubule-based movement"/>
    <property type="evidence" value="ECO:0007669"/>
    <property type="project" value="TreeGrafter"/>
</dbReference>
<comment type="caution">
    <text evidence="2">The sequence shown here is derived from an EMBL/GenBank/DDBJ whole genome shotgun (WGS) entry which is preliminary data.</text>
</comment>
<evidence type="ECO:0000256" key="1">
    <source>
        <dbReference type="SAM" id="MobiDB-lite"/>
    </source>
</evidence>
<dbReference type="Pfam" id="PF05804">
    <property type="entry name" value="KAP"/>
    <property type="match status" value="1"/>
</dbReference>
<dbReference type="EMBL" id="CAXDID020000089">
    <property type="protein sequence ID" value="CAL6021498.1"/>
    <property type="molecule type" value="Genomic_DNA"/>
</dbReference>
<dbReference type="GO" id="GO:0019894">
    <property type="term" value="F:kinesin binding"/>
    <property type="evidence" value="ECO:0007669"/>
    <property type="project" value="InterPro"/>
</dbReference>
<gene>
    <name evidence="4" type="ORF">HINF_LOCUS28194</name>
    <name evidence="2" type="ORF">HINF_LOCUS34014</name>
    <name evidence="3" type="ORF">HINF_LOCUS64542</name>
    <name evidence="5" type="ORF">HINF_LOCUS71908</name>
</gene>
<dbReference type="Proteomes" id="UP001642409">
    <property type="component" value="Unassembled WGS sequence"/>
</dbReference>
<reference evidence="2" key="1">
    <citation type="submission" date="2023-06" db="EMBL/GenBank/DDBJ databases">
        <authorList>
            <person name="Kurt Z."/>
        </authorList>
    </citation>
    <scope>NUCLEOTIDE SEQUENCE</scope>
</reference>
<dbReference type="EMBL" id="CAXDID020000561">
    <property type="protein sequence ID" value="CAL6102948.1"/>
    <property type="molecule type" value="Genomic_DNA"/>
</dbReference>
<sequence length="820" mass="93411">MAEQVMKKKAVPTGVEADIEEHSIVVHYEMHTIYGNQEGKQTRVEKKAGKKIIKMTEFQKDDINDIADELLSSCNLINPQRKDILLKALMSLATGQKVTSLAGSADIENLEEYIDSLYDDLQTKIDATAKILQLSQIKENLRNMALNDVLMSALARCLREDGQKSLELGTNIVHCFYVISHVQEYGKPLLAHKAPESLFKMIEQECKRYTTFYKKLADQRAEVQKQNNQKVKDLYQVEYDKFKKLVMTQDKLLFVALQTIINLTEIKQQMTGQVDLFYELDKLVSLLSQVVGRKPPNSQLVLTVLNYLKRLSVIDGGIEAIRVSGCIKTLMKLYESDQELYDPITRLLFNLSFNPQVRTELGDQGICQRLDDQFMEWNSQLLQKYQKEFDPNMTLQEKLAIVIKNHPNRKADPEIMEILKKASQASKFVYQLFDDEDLLQKFQQTNIGSNLTAFSCLCKDQDPDVIQTLQTIAADPKIAVKIVKNNLLGGLTDQFERTKDPVFMKLFTGLAGAIPQDQRAGKQGSSKDSSNQNQEALYQNAAKIADIAITTGDKTLAKQALQLISQAPAKHVKQEQAQQITQMALDALVTEEKDIEKKISAVGVVAMMMSRAQHVQLMCDNGDLKKLPDQLLELFQEAMGKSNMNSGFIGLDFKTVEFDLLIVILICILKASTYKVLRKEFLQRSNFFPSIIRVMYNHPRPGDDKNGVREEPKKELEQTMNENETPKTPGDMKKSKGRKSAGKSTLEDTSPTKEEKKPQKPLLIKSQMEQVQERVMHILDVLADLILDIMMFSEPDTQTQIRQLKFSRYNYDYIQKYLKK</sequence>
<evidence type="ECO:0000313" key="3">
    <source>
        <dbReference type="EMBL" id="CAI9976897.1"/>
    </source>
</evidence>
<name>A0AA86Q5Q8_9EUKA</name>
<dbReference type="InterPro" id="IPR008658">
    <property type="entry name" value="KAP3"/>
</dbReference>